<feature type="transmembrane region" description="Helical" evidence="1">
    <location>
        <begin position="16"/>
        <end position="38"/>
    </location>
</feature>
<proteinExistence type="predicted"/>
<evidence type="ECO:0008006" key="4">
    <source>
        <dbReference type="Google" id="ProtNLM"/>
    </source>
</evidence>
<reference evidence="2 3" key="1">
    <citation type="submission" date="2023-07" db="EMBL/GenBank/DDBJ databases">
        <title>Protaetiibacter sp. nov WY-16 isolated from soil.</title>
        <authorList>
            <person name="Liu B."/>
            <person name="Wan Y."/>
        </authorList>
    </citation>
    <scope>NUCLEOTIDE SEQUENCE [LARGE SCALE GENOMIC DNA]</scope>
    <source>
        <strain evidence="2 3">WY-16</strain>
    </source>
</reference>
<name>A0ABT9BRC4_9MICO</name>
<evidence type="ECO:0000313" key="3">
    <source>
        <dbReference type="Proteomes" id="UP001241072"/>
    </source>
</evidence>
<dbReference type="RefSeq" id="WP_305003428.1">
    <property type="nucleotide sequence ID" value="NZ_JAUQUB010000003.1"/>
</dbReference>
<keyword evidence="1" id="KW-1133">Transmembrane helix</keyword>
<organism evidence="2 3">
    <name type="scientific">Antiquaquibacter soli</name>
    <dbReference type="NCBI Taxonomy" id="3064523"/>
    <lineage>
        <taxon>Bacteria</taxon>
        <taxon>Bacillati</taxon>
        <taxon>Actinomycetota</taxon>
        <taxon>Actinomycetes</taxon>
        <taxon>Micrococcales</taxon>
        <taxon>Microbacteriaceae</taxon>
        <taxon>Antiquaquibacter</taxon>
    </lineage>
</organism>
<accession>A0ABT9BRC4</accession>
<keyword evidence="1" id="KW-0472">Membrane</keyword>
<feature type="transmembrane region" description="Helical" evidence="1">
    <location>
        <begin position="44"/>
        <end position="72"/>
    </location>
</feature>
<dbReference type="Proteomes" id="UP001241072">
    <property type="component" value="Unassembled WGS sequence"/>
</dbReference>
<evidence type="ECO:0000256" key="1">
    <source>
        <dbReference type="SAM" id="Phobius"/>
    </source>
</evidence>
<keyword evidence="1" id="KW-0812">Transmembrane</keyword>
<evidence type="ECO:0000313" key="2">
    <source>
        <dbReference type="EMBL" id="MDO7882998.1"/>
    </source>
</evidence>
<protein>
    <recommendedName>
        <fullName evidence="4">Potassium transporter Trk</fullName>
    </recommendedName>
</protein>
<dbReference type="EMBL" id="JAUQUB010000003">
    <property type="protein sequence ID" value="MDO7882998.1"/>
    <property type="molecule type" value="Genomic_DNA"/>
</dbReference>
<keyword evidence="3" id="KW-1185">Reference proteome</keyword>
<gene>
    <name evidence="2" type="ORF">Q5716_12240</name>
</gene>
<sequence length="108" mass="11411">MTDQPTEVRVRRAPKFGAFMVVGGGLALIATLIVTSLFPSDPAVGFAALFAYFSLYTVPFGVAVGALVALVLDRRSSKRARVVAAEVESVEAPALEAEVVDEDDSPQK</sequence>
<comment type="caution">
    <text evidence="2">The sequence shown here is derived from an EMBL/GenBank/DDBJ whole genome shotgun (WGS) entry which is preliminary data.</text>
</comment>